<feature type="domain" description="GerMN" evidence="2">
    <location>
        <begin position="213"/>
        <end position="302"/>
    </location>
</feature>
<evidence type="ECO:0000259" key="2">
    <source>
        <dbReference type="SMART" id="SM00909"/>
    </source>
</evidence>
<keyword evidence="4" id="KW-1185">Reference proteome</keyword>
<comment type="caution">
    <text evidence="3">The sequence shown here is derived from an EMBL/GenBank/DDBJ whole genome shotgun (WGS) entry which is preliminary data.</text>
</comment>
<feature type="signal peptide" evidence="1">
    <location>
        <begin position="1"/>
        <end position="20"/>
    </location>
</feature>
<protein>
    <submittedName>
        <fullName evidence="3">Lipoprotein</fullName>
    </submittedName>
</protein>
<evidence type="ECO:0000256" key="1">
    <source>
        <dbReference type="SAM" id="SignalP"/>
    </source>
</evidence>
<sequence length="585" mass="63366">MWTRRYLAGLVALGAVSACTIVPSSGNPTTVDKEDGGSDPLSQPYVRIIASEPRQNATPVEIIQGFQAATAGFDDTSRMIAKMYLTPEARAKWHPSGSKATVCDCKFTSPELPDQDATELRLPIKGKTIATIDPEGRYLPAPSGTDNSVVDEIALVKLDGQWRISAAPAGLLLRPDDLSRAYRRVTLYYPDIEGQGLVADRVRLPIDPVRGFPESLIERLLAGPSKPLADGVRNVFPKGTDLRDIRVEDDAVVMDFSSELARLAGSPDRLRVMKAQLAWTFSAVAALPIVVTVNGEPFPGGGLRFQQREYQNFDPAVLSPQAGGYFVHNGTLVKEPRPNEEPVPVPGAAGQPNQAFTDPALAELPYTRVAALRPDPGIWVADLVDGSQWQRWITAEGALTPPSWDRYGEVWSVERTAPEGAYGSRVWHAREGRPLQVSAPELENANVKAFRVARDGVRAAVIADHGAGESVQIGVIVRLADYRVGGLEELIPPEEGRTIVDIAWQDDGTLLVLTEQGKQQSLTVYSIADGDDPETPNVDRRVSSISAAPGHILAADEDGALRRWNGTKWDTPIKAGVTYVVYPLG</sequence>
<reference evidence="3" key="1">
    <citation type="submission" date="2021-01" db="EMBL/GenBank/DDBJ databases">
        <title>Whole genome shotgun sequence of Acrocarpospora phusangensis NBRC 108782.</title>
        <authorList>
            <person name="Komaki H."/>
            <person name="Tamura T."/>
        </authorList>
    </citation>
    <scope>NUCLEOTIDE SEQUENCE</scope>
    <source>
        <strain evidence="3">NBRC 108782</strain>
    </source>
</reference>
<proteinExistence type="predicted"/>
<dbReference type="EMBL" id="BOOA01000002">
    <property type="protein sequence ID" value="GIH22089.1"/>
    <property type="molecule type" value="Genomic_DNA"/>
</dbReference>
<dbReference type="Pfam" id="PF25976">
    <property type="entry name" value="LpqB_N"/>
    <property type="match status" value="1"/>
</dbReference>
<dbReference type="InterPro" id="IPR019606">
    <property type="entry name" value="GerMN"/>
</dbReference>
<dbReference type="RefSeq" id="WP_204038939.1">
    <property type="nucleotide sequence ID" value="NZ_BOOA01000002.1"/>
</dbReference>
<dbReference type="Pfam" id="PF10646">
    <property type="entry name" value="Germane"/>
    <property type="match status" value="1"/>
</dbReference>
<accession>A0A919Q6E7</accession>
<evidence type="ECO:0000313" key="3">
    <source>
        <dbReference type="EMBL" id="GIH22089.1"/>
    </source>
</evidence>
<dbReference type="PROSITE" id="PS51257">
    <property type="entry name" value="PROKAR_LIPOPROTEIN"/>
    <property type="match status" value="1"/>
</dbReference>
<dbReference type="SUPFAM" id="SSF69322">
    <property type="entry name" value="Tricorn protease domain 2"/>
    <property type="match status" value="1"/>
</dbReference>
<dbReference type="SMART" id="SM00909">
    <property type="entry name" value="Germane"/>
    <property type="match status" value="1"/>
</dbReference>
<keyword evidence="1" id="KW-0732">Signal</keyword>
<keyword evidence="3" id="KW-0449">Lipoprotein</keyword>
<dbReference type="AlphaFoldDB" id="A0A919Q6E7"/>
<dbReference type="InterPro" id="IPR018910">
    <property type="entry name" value="LpqB_C"/>
</dbReference>
<dbReference type="Proteomes" id="UP000640052">
    <property type="component" value="Unassembled WGS sequence"/>
</dbReference>
<evidence type="ECO:0000313" key="4">
    <source>
        <dbReference type="Proteomes" id="UP000640052"/>
    </source>
</evidence>
<feature type="chain" id="PRO_5038483094" evidence="1">
    <location>
        <begin position="21"/>
        <end position="585"/>
    </location>
</feature>
<organism evidence="3 4">
    <name type="scientific">Acrocarpospora phusangensis</name>
    <dbReference type="NCBI Taxonomy" id="1070424"/>
    <lineage>
        <taxon>Bacteria</taxon>
        <taxon>Bacillati</taxon>
        <taxon>Actinomycetota</taxon>
        <taxon>Actinomycetes</taxon>
        <taxon>Streptosporangiales</taxon>
        <taxon>Streptosporangiaceae</taxon>
        <taxon>Acrocarpospora</taxon>
    </lineage>
</organism>
<name>A0A919Q6E7_9ACTN</name>
<dbReference type="Pfam" id="PF10647">
    <property type="entry name" value="Gmad1"/>
    <property type="match status" value="1"/>
</dbReference>
<dbReference type="InterPro" id="IPR059026">
    <property type="entry name" value="LpqB_N"/>
</dbReference>
<gene>
    <name evidence="3" type="ORF">Aph01nite_03990</name>
</gene>